<sequence>MVIAGSVTDGMLVSMPPGVRRGPKTRPGRPEVGPETSSDDAKLSNKCPKATPGSCVQDPDVASDLRLRWS</sequence>
<gene>
    <name evidence="2" type="ORF">CBZ_26290</name>
</gene>
<reference evidence="2 3" key="1">
    <citation type="submission" date="2019-01" db="EMBL/GenBank/DDBJ databases">
        <title>Draft genome sequence of Cellulomonas takizawaensis strain TKZ-21.</title>
        <authorList>
            <person name="Yamamura H."/>
            <person name="Hayashi T."/>
            <person name="Hamada M."/>
            <person name="Serisawa Y."/>
            <person name="Matsuyama K."/>
            <person name="Nakagawa Y."/>
            <person name="Otoguro M."/>
            <person name="Yanagida F."/>
            <person name="Hayakawa M."/>
        </authorList>
    </citation>
    <scope>NUCLEOTIDE SEQUENCE [LARGE SCALE GENOMIC DNA]</scope>
    <source>
        <strain evidence="2 3">NBRC12680</strain>
    </source>
</reference>
<dbReference type="EMBL" id="BIMR01000229">
    <property type="protein sequence ID" value="GCE77573.1"/>
    <property type="molecule type" value="Genomic_DNA"/>
</dbReference>
<accession>A0A402DTW6</accession>
<feature type="region of interest" description="Disordered" evidence="1">
    <location>
        <begin position="1"/>
        <end position="70"/>
    </location>
</feature>
<dbReference type="Proteomes" id="UP000289954">
    <property type="component" value="Unassembled WGS sequence"/>
</dbReference>
<evidence type="ECO:0000313" key="3">
    <source>
        <dbReference type="Proteomes" id="UP000289954"/>
    </source>
</evidence>
<proteinExistence type="predicted"/>
<organism evidence="2 3">
    <name type="scientific">Cellulomonas biazotea</name>
    <dbReference type="NCBI Taxonomy" id="1709"/>
    <lineage>
        <taxon>Bacteria</taxon>
        <taxon>Bacillati</taxon>
        <taxon>Actinomycetota</taxon>
        <taxon>Actinomycetes</taxon>
        <taxon>Micrococcales</taxon>
        <taxon>Cellulomonadaceae</taxon>
        <taxon>Cellulomonas</taxon>
    </lineage>
</organism>
<protein>
    <submittedName>
        <fullName evidence="2">Uncharacterized protein</fullName>
    </submittedName>
</protein>
<keyword evidence="3" id="KW-1185">Reference proteome</keyword>
<name>A0A402DTW6_9CELL</name>
<dbReference type="AlphaFoldDB" id="A0A402DTW6"/>
<evidence type="ECO:0000256" key="1">
    <source>
        <dbReference type="SAM" id="MobiDB-lite"/>
    </source>
</evidence>
<comment type="caution">
    <text evidence="2">The sequence shown here is derived from an EMBL/GenBank/DDBJ whole genome shotgun (WGS) entry which is preliminary data.</text>
</comment>
<evidence type="ECO:0000313" key="2">
    <source>
        <dbReference type="EMBL" id="GCE77573.1"/>
    </source>
</evidence>